<proteinExistence type="predicted"/>
<comment type="caution">
    <text evidence="1">The sequence shown here is derived from an EMBL/GenBank/DDBJ whole genome shotgun (WGS) entry which is preliminary data.</text>
</comment>
<reference evidence="1 2" key="1">
    <citation type="submission" date="2024-05" db="EMBL/GenBank/DDBJ databases">
        <authorList>
            <person name="De Oliveira J.P."/>
            <person name="Noriler S.A."/>
            <person name="De Oliveira A.G."/>
            <person name="Sipoli D.S."/>
        </authorList>
    </citation>
    <scope>NUCLEOTIDE SEQUENCE [LARGE SCALE GENOMIC DNA]</scope>
    <source>
        <strain evidence="1 2">LABIM192</strain>
    </source>
</reference>
<dbReference type="Proteomes" id="UP001462502">
    <property type="component" value="Unassembled WGS sequence"/>
</dbReference>
<protein>
    <submittedName>
        <fullName evidence="1">Uncharacterized protein</fullName>
    </submittedName>
</protein>
<accession>A0ABV0J056</accession>
<name>A0ABV0J056_9NEIS</name>
<dbReference type="EMBL" id="JBDXMI010000001">
    <property type="protein sequence ID" value="MEO9386913.1"/>
    <property type="molecule type" value="Genomic_DNA"/>
</dbReference>
<evidence type="ECO:0000313" key="1">
    <source>
        <dbReference type="EMBL" id="MEO9386913.1"/>
    </source>
</evidence>
<sequence>MNARYTINILNNSQRTQDFFLFQQPARYAGAEGPVYSNSLYHRALPPIAETGAILILELLPSCFAAAQARIEPWPLSDMPSGQALSCQPVRASRRGQPAPNAVAMRLEPEPELSPARHLADVGDDAFRISIPEYDAARRLCNVGQAVRTGDGRMVLSSFIDARPGLDVDCAPLPLFYAGVGLHRAGSVIDFAGCREGAAVCDARQGHATFNLIYGRRGDWTVEAVQGLPAWQE</sequence>
<gene>
    <name evidence="1" type="ORF">ABI908_22720</name>
</gene>
<organism evidence="1 2">
    <name type="scientific">Chromobacterium phragmitis</name>
    <dbReference type="NCBI Taxonomy" id="2202141"/>
    <lineage>
        <taxon>Bacteria</taxon>
        <taxon>Pseudomonadati</taxon>
        <taxon>Pseudomonadota</taxon>
        <taxon>Betaproteobacteria</taxon>
        <taxon>Neisseriales</taxon>
        <taxon>Chromobacteriaceae</taxon>
        <taxon>Chromobacterium</taxon>
    </lineage>
</organism>
<dbReference type="RefSeq" id="WP_114059633.1">
    <property type="nucleotide sequence ID" value="NZ_CP029495.1"/>
</dbReference>
<evidence type="ECO:0000313" key="2">
    <source>
        <dbReference type="Proteomes" id="UP001462502"/>
    </source>
</evidence>
<keyword evidence="2" id="KW-1185">Reference proteome</keyword>